<keyword evidence="1" id="KW-0560">Oxidoreductase</keyword>
<evidence type="ECO:0000313" key="1">
    <source>
        <dbReference type="EMBL" id="NMO05232.1"/>
    </source>
</evidence>
<name>A0A848L483_9ACTN</name>
<dbReference type="EMBL" id="JABBNB010000057">
    <property type="protein sequence ID" value="NMO05232.1"/>
    <property type="molecule type" value="Genomic_DNA"/>
</dbReference>
<proteinExistence type="predicted"/>
<dbReference type="AlphaFoldDB" id="A0A848L483"/>
<gene>
    <name evidence="1" type="ORF">HH308_28840</name>
</gene>
<dbReference type="Proteomes" id="UP000550729">
    <property type="component" value="Unassembled WGS sequence"/>
</dbReference>
<accession>A0A848L483</accession>
<organism evidence="1 2">
    <name type="scientific">Gordonia asplenii</name>
    <dbReference type="NCBI Taxonomy" id="2725283"/>
    <lineage>
        <taxon>Bacteria</taxon>
        <taxon>Bacillati</taxon>
        <taxon>Actinomycetota</taxon>
        <taxon>Actinomycetes</taxon>
        <taxon>Mycobacteriales</taxon>
        <taxon>Gordoniaceae</taxon>
        <taxon>Gordonia</taxon>
    </lineage>
</organism>
<dbReference type="InterPro" id="IPR046032">
    <property type="entry name" value="DUF5990"/>
</dbReference>
<dbReference type="GO" id="GO:0004497">
    <property type="term" value="F:monooxygenase activity"/>
    <property type="evidence" value="ECO:0007669"/>
    <property type="project" value="UniProtKB-KW"/>
</dbReference>
<reference evidence="1 2" key="1">
    <citation type="submission" date="2020-04" db="EMBL/GenBank/DDBJ databases">
        <title>Gordonia sp. nov. TBRC 11910.</title>
        <authorList>
            <person name="Suriyachadkun C."/>
        </authorList>
    </citation>
    <scope>NUCLEOTIDE SEQUENCE [LARGE SCALE GENOMIC DNA]</scope>
    <source>
        <strain evidence="1 2">TBRC 11910</strain>
    </source>
</reference>
<dbReference type="Pfam" id="PF19452">
    <property type="entry name" value="DUF5990"/>
    <property type="match status" value="1"/>
</dbReference>
<sequence length="149" mass="15922">MQITIIGTDLPGRDCPASRNFPGYTNIHVGVQRRGHPDELLGLQPADAASTTWTLDCKVTGTDIADLLGPHIQGPPGGRFIYLNWGSVEADGSFDGFRRAKVMLCDIPPAVFAEALNTHRLTATLGLTDAAGQPLCARVKPERISWSAG</sequence>
<protein>
    <submittedName>
        <fullName evidence="1">Monooxygenase</fullName>
    </submittedName>
</protein>
<comment type="caution">
    <text evidence="1">The sequence shown here is derived from an EMBL/GenBank/DDBJ whole genome shotgun (WGS) entry which is preliminary data.</text>
</comment>
<keyword evidence="1" id="KW-0503">Monooxygenase</keyword>
<evidence type="ECO:0000313" key="2">
    <source>
        <dbReference type="Proteomes" id="UP000550729"/>
    </source>
</evidence>
<dbReference type="RefSeq" id="WP_170197737.1">
    <property type="nucleotide sequence ID" value="NZ_JABBNB010000057.1"/>
</dbReference>
<keyword evidence="2" id="KW-1185">Reference proteome</keyword>